<organism evidence="7 8">
    <name type="scientific">Aspergillus steynii IBT 23096</name>
    <dbReference type="NCBI Taxonomy" id="1392250"/>
    <lineage>
        <taxon>Eukaryota</taxon>
        <taxon>Fungi</taxon>
        <taxon>Dikarya</taxon>
        <taxon>Ascomycota</taxon>
        <taxon>Pezizomycotina</taxon>
        <taxon>Eurotiomycetes</taxon>
        <taxon>Eurotiomycetidae</taxon>
        <taxon>Eurotiales</taxon>
        <taxon>Aspergillaceae</taxon>
        <taxon>Aspergillus</taxon>
        <taxon>Aspergillus subgen. Circumdati</taxon>
    </lineage>
</organism>
<evidence type="ECO:0000256" key="4">
    <source>
        <dbReference type="ARBA" id="ARBA00023002"/>
    </source>
</evidence>
<accession>A0A2I2GM87</accession>
<dbReference type="GeneID" id="36551257"/>
<evidence type="ECO:0000256" key="2">
    <source>
        <dbReference type="ARBA" id="ARBA00022630"/>
    </source>
</evidence>
<dbReference type="InterPro" id="IPR002938">
    <property type="entry name" value="FAD-bd"/>
</dbReference>
<dbReference type="InterPro" id="IPR036188">
    <property type="entry name" value="FAD/NAD-bd_sf"/>
</dbReference>
<keyword evidence="4" id="KW-0560">Oxidoreductase</keyword>
<reference evidence="7 8" key="1">
    <citation type="submission" date="2016-12" db="EMBL/GenBank/DDBJ databases">
        <title>The genomes of Aspergillus section Nigri reveals drivers in fungal speciation.</title>
        <authorList>
            <consortium name="DOE Joint Genome Institute"/>
            <person name="Vesth T.C."/>
            <person name="Nybo J."/>
            <person name="Theobald S."/>
            <person name="Brandl J."/>
            <person name="Frisvad J.C."/>
            <person name="Nielsen K.F."/>
            <person name="Lyhne E.K."/>
            <person name="Kogle M.E."/>
            <person name="Kuo A."/>
            <person name="Riley R."/>
            <person name="Clum A."/>
            <person name="Nolan M."/>
            <person name="Lipzen A."/>
            <person name="Salamov A."/>
            <person name="Henrissat B."/>
            <person name="Wiebenga A."/>
            <person name="De Vries R.P."/>
            <person name="Grigoriev I.V."/>
            <person name="Mortensen U.H."/>
            <person name="Andersen M.R."/>
            <person name="Baker S.E."/>
        </authorList>
    </citation>
    <scope>NUCLEOTIDE SEQUENCE [LARGE SCALE GENOMIC DNA]</scope>
    <source>
        <strain evidence="7 8">IBT 23096</strain>
    </source>
</reference>
<evidence type="ECO:0000313" key="8">
    <source>
        <dbReference type="Proteomes" id="UP000234275"/>
    </source>
</evidence>
<keyword evidence="3" id="KW-0274">FAD</keyword>
<protein>
    <submittedName>
        <fullName evidence="7">FAD/NAD(P)-binding domain-containing protein</fullName>
    </submittedName>
</protein>
<dbReference type="EMBL" id="MSFO01000001">
    <property type="protein sequence ID" value="PLB53993.1"/>
    <property type="molecule type" value="Genomic_DNA"/>
</dbReference>
<keyword evidence="5" id="KW-0503">Monooxygenase</keyword>
<dbReference type="PRINTS" id="PR00420">
    <property type="entry name" value="RNGMNOXGNASE"/>
</dbReference>
<name>A0A2I2GM87_9EURO</name>
<dbReference type="GO" id="GO:0071949">
    <property type="term" value="F:FAD binding"/>
    <property type="evidence" value="ECO:0007669"/>
    <property type="project" value="InterPro"/>
</dbReference>
<comment type="cofactor">
    <cofactor evidence="1">
        <name>FAD</name>
        <dbReference type="ChEBI" id="CHEBI:57692"/>
    </cofactor>
</comment>
<dbReference type="VEuPathDB" id="FungiDB:P170DRAFT_346289"/>
<dbReference type="AlphaFoldDB" id="A0A2I2GM87"/>
<dbReference type="GO" id="GO:0004497">
    <property type="term" value="F:monooxygenase activity"/>
    <property type="evidence" value="ECO:0007669"/>
    <property type="project" value="UniProtKB-KW"/>
</dbReference>
<sequence>MSEPHFKVGIIGGGIAGSLLANGLLNHNVPFTVYERDAADAKREGYQIRLGDPAIAGFKACLRDEHLNAILGRFGQSTTLGATAPCLYNTQFNPVLDLTRLPTYSRSFAINRVVLRDMLLDTVAQAGNVRYGKSFSSFEIVRGAGSEKVNISFADGGTDECDVLIAADGSSSRVNRATGLRNLVELDSHWAFVFKGKIPSDGLHQLPAQLRKGPILVFSKGVSFFYALYLPTKSSARRSGDGEMDYDDAEASFYWGLNVPKAQVKGYAHFADIPDRLQFCQSVIRDWAPEFKSLIAMGQEDESSDIHVIPLRASFKPATDWRERAQKESKDTRHPGHPRVWFLGDAIHAMQPNRGMGGNQAMHDCAEILPHLVELNDIAAGGRLPTTEEISTRCAKYESQMIRRAFSWVRKSGGTSIPVSEAIKSTPRI</sequence>
<keyword evidence="8" id="KW-1185">Reference proteome</keyword>
<keyword evidence="2" id="KW-0285">Flavoprotein</keyword>
<evidence type="ECO:0000256" key="3">
    <source>
        <dbReference type="ARBA" id="ARBA00022827"/>
    </source>
</evidence>
<evidence type="ECO:0000313" key="7">
    <source>
        <dbReference type="EMBL" id="PLB53993.1"/>
    </source>
</evidence>
<dbReference type="PANTHER" id="PTHR47178">
    <property type="entry name" value="MONOOXYGENASE, FAD-BINDING"/>
    <property type="match status" value="1"/>
</dbReference>
<dbReference type="OrthoDB" id="47494at2759"/>
<dbReference type="Proteomes" id="UP000234275">
    <property type="component" value="Unassembled WGS sequence"/>
</dbReference>
<feature type="domain" description="FAD-binding" evidence="6">
    <location>
        <begin position="316"/>
        <end position="384"/>
    </location>
</feature>
<gene>
    <name evidence="7" type="ORF">P170DRAFT_346289</name>
</gene>
<evidence type="ECO:0000259" key="6">
    <source>
        <dbReference type="Pfam" id="PF01494"/>
    </source>
</evidence>
<evidence type="ECO:0000256" key="5">
    <source>
        <dbReference type="ARBA" id="ARBA00023033"/>
    </source>
</evidence>
<dbReference type="RefSeq" id="XP_024709295.1">
    <property type="nucleotide sequence ID" value="XM_024843557.1"/>
</dbReference>
<comment type="caution">
    <text evidence="7">The sequence shown here is derived from an EMBL/GenBank/DDBJ whole genome shotgun (WGS) entry which is preliminary data.</text>
</comment>
<dbReference type="PANTHER" id="PTHR47178:SF5">
    <property type="entry name" value="FAD-BINDING DOMAIN-CONTAINING PROTEIN"/>
    <property type="match status" value="1"/>
</dbReference>
<evidence type="ECO:0000256" key="1">
    <source>
        <dbReference type="ARBA" id="ARBA00001974"/>
    </source>
</evidence>
<dbReference type="Gene3D" id="3.50.50.60">
    <property type="entry name" value="FAD/NAD(P)-binding domain"/>
    <property type="match status" value="1"/>
</dbReference>
<dbReference type="SUPFAM" id="SSF51905">
    <property type="entry name" value="FAD/NAD(P)-binding domain"/>
    <property type="match status" value="1"/>
</dbReference>
<dbReference type="Pfam" id="PF01494">
    <property type="entry name" value="FAD_binding_3"/>
    <property type="match status" value="1"/>
</dbReference>
<proteinExistence type="predicted"/>
<dbReference type="STRING" id="1392250.A0A2I2GM87"/>